<accession>A0A428MY55</accession>
<reference evidence="1 2" key="1">
    <citation type="submission" date="2018-10" db="EMBL/GenBank/DDBJ databases">
        <title>Draft genome sequence of Bacillus salarius IM0101, isolated from a hypersaline soil in Inner Mongolia, China.</title>
        <authorList>
            <person name="Yamprayoonswat W."/>
            <person name="Boonvisut S."/>
            <person name="Jumpathong W."/>
            <person name="Sittihan S."/>
            <person name="Ruangsuj P."/>
            <person name="Wanthongcharoen S."/>
            <person name="Thongpramul N."/>
            <person name="Pimmason S."/>
            <person name="Yu B."/>
            <person name="Yasawong M."/>
        </authorList>
    </citation>
    <scope>NUCLEOTIDE SEQUENCE [LARGE SCALE GENOMIC DNA]</scope>
    <source>
        <strain evidence="1 2">IM0101</strain>
    </source>
</reference>
<comment type="caution">
    <text evidence="1">The sequence shown here is derived from an EMBL/GenBank/DDBJ whole genome shotgun (WGS) entry which is preliminary data.</text>
</comment>
<organism evidence="1 2">
    <name type="scientific">Salibacterium salarium</name>
    <dbReference type="NCBI Taxonomy" id="284579"/>
    <lineage>
        <taxon>Bacteria</taxon>
        <taxon>Bacillati</taxon>
        <taxon>Bacillota</taxon>
        <taxon>Bacilli</taxon>
        <taxon>Bacillales</taxon>
        <taxon>Bacillaceae</taxon>
    </lineage>
</organism>
<dbReference type="EMBL" id="RBVX01000028">
    <property type="protein sequence ID" value="RSL31070.1"/>
    <property type="molecule type" value="Genomic_DNA"/>
</dbReference>
<gene>
    <name evidence="1" type="ORF">D7Z54_22385</name>
</gene>
<dbReference type="AlphaFoldDB" id="A0A428MY55"/>
<evidence type="ECO:0000313" key="1">
    <source>
        <dbReference type="EMBL" id="RSL31070.1"/>
    </source>
</evidence>
<dbReference type="Proteomes" id="UP000275076">
    <property type="component" value="Unassembled WGS sequence"/>
</dbReference>
<proteinExistence type="predicted"/>
<name>A0A428MY55_9BACI</name>
<keyword evidence="2" id="KW-1185">Reference proteome</keyword>
<evidence type="ECO:0000313" key="2">
    <source>
        <dbReference type="Proteomes" id="UP000275076"/>
    </source>
</evidence>
<sequence length="83" mass="9691">MQQKIVIFLKFINIALNVLLYQEPKCYITLLTKAKHPSLNEKDALCLIEVALYDFLNDKVLLQTELELTETLDEMCYSRTPQL</sequence>
<protein>
    <submittedName>
        <fullName evidence="1">Uncharacterized protein</fullName>
    </submittedName>
</protein>